<protein>
    <submittedName>
        <fullName evidence="2">Uncharacterized protein</fullName>
    </submittedName>
</protein>
<feature type="region of interest" description="Disordered" evidence="1">
    <location>
        <begin position="26"/>
        <end position="47"/>
    </location>
</feature>
<sequence>MTTSVVVPDSPYLEVVEILPLTIKKKHKGGGDLSSAKPGSPRVELADQQGGSWLGWESVDFEELRDWVSRGQDLGMMIS</sequence>
<dbReference type="EMBL" id="OZ034818">
    <property type="protein sequence ID" value="CAL1389789.1"/>
    <property type="molecule type" value="Genomic_DNA"/>
</dbReference>
<dbReference type="Proteomes" id="UP001497516">
    <property type="component" value="Chromosome 5"/>
</dbReference>
<evidence type="ECO:0000313" key="3">
    <source>
        <dbReference type="Proteomes" id="UP001497516"/>
    </source>
</evidence>
<keyword evidence="3" id="KW-1185">Reference proteome</keyword>
<name>A0AAV2EVC1_9ROSI</name>
<proteinExistence type="predicted"/>
<evidence type="ECO:0000313" key="2">
    <source>
        <dbReference type="EMBL" id="CAL1389789.1"/>
    </source>
</evidence>
<evidence type="ECO:0000256" key="1">
    <source>
        <dbReference type="SAM" id="MobiDB-lite"/>
    </source>
</evidence>
<accession>A0AAV2EVC1</accession>
<dbReference type="AlphaFoldDB" id="A0AAV2EVC1"/>
<organism evidence="2 3">
    <name type="scientific">Linum trigynum</name>
    <dbReference type="NCBI Taxonomy" id="586398"/>
    <lineage>
        <taxon>Eukaryota</taxon>
        <taxon>Viridiplantae</taxon>
        <taxon>Streptophyta</taxon>
        <taxon>Embryophyta</taxon>
        <taxon>Tracheophyta</taxon>
        <taxon>Spermatophyta</taxon>
        <taxon>Magnoliopsida</taxon>
        <taxon>eudicotyledons</taxon>
        <taxon>Gunneridae</taxon>
        <taxon>Pentapetalae</taxon>
        <taxon>rosids</taxon>
        <taxon>fabids</taxon>
        <taxon>Malpighiales</taxon>
        <taxon>Linaceae</taxon>
        <taxon>Linum</taxon>
    </lineage>
</organism>
<gene>
    <name evidence="2" type="ORF">LTRI10_LOCUS30622</name>
</gene>
<reference evidence="2 3" key="1">
    <citation type="submission" date="2024-04" db="EMBL/GenBank/DDBJ databases">
        <authorList>
            <person name="Fracassetti M."/>
        </authorList>
    </citation>
    <scope>NUCLEOTIDE SEQUENCE [LARGE SCALE GENOMIC DNA]</scope>
</reference>